<dbReference type="InterPro" id="IPR017853">
    <property type="entry name" value="GH"/>
</dbReference>
<dbReference type="GO" id="GO:0046872">
    <property type="term" value="F:metal ion binding"/>
    <property type="evidence" value="ECO:0007669"/>
    <property type="project" value="UniProtKB-KW"/>
</dbReference>
<evidence type="ECO:0000256" key="9">
    <source>
        <dbReference type="ARBA" id="ARBA00023214"/>
    </source>
</evidence>
<sequence length="562" mass="62978">MVDRCRHVGVRVIVDVVLNNMASTGRQGEGTVGTPYDADLLLFPGVPYFEDDFNNASLCNSNDTTYSDVEKMRNCPQFGMTDLDQSREHVQDAMAEFLGGLLRMGVSGFRVNGAKFMWPQDLRAIQEKVNERSGGIKPFYLLDVYDTGSDDVTAREYADLGYVTEYRYAQRVAEGVRDFTKFWEVVNYAAGMVDTDQAFVFVDTPATQRFVPSTLTFKHPREYIMATAFTLAYGYGSAQVMSSFEFDDYNQGPPSNAGYSTRDGYCQGGWVCEHRWRDIFKLVPFSNAVAGKDVNHVTANQDVVAFSRGRNGFFAMISGANFSGELDTGLPPDDYCEELSNCDIILTVDENGKMQVDMRDDYNPFIAILTDAPENSYKRTVVLLEKHTVHGQYVFFRGGIDHSRRTGCNENPTAGNNCSVPIYLRNVEMPGGNSAAYQSWREGDRYLDWYGPEEGQGAFSDWQAYGTPGVWTTNDPSDYRYSPVNTYGEHYWLLDMEVDCSKTENGYFELKATLDGVWEQDIAGQQCAGAGPAPFTSINHVAVCGQVNVFHWNEARCEVETL</sequence>
<evidence type="ECO:0000313" key="15">
    <source>
        <dbReference type="EMBL" id="KAK7462554.1"/>
    </source>
</evidence>
<dbReference type="InterPro" id="IPR006047">
    <property type="entry name" value="GH13_cat_dom"/>
</dbReference>
<dbReference type="AlphaFoldDB" id="A0ABD0J6X5"/>
<evidence type="ECO:0000313" key="16">
    <source>
        <dbReference type="Proteomes" id="UP001519460"/>
    </source>
</evidence>
<evidence type="ECO:0000256" key="6">
    <source>
        <dbReference type="ARBA" id="ARBA00022723"/>
    </source>
</evidence>
<dbReference type="SMART" id="SM00632">
    <property type="entry name" value="Aamy_C"/>
    <property type="match status" value="1"/>
</dbReference>
<dbReference type="SUPFAM" id="SSF51011">
    <property type="entry name" value="Glycosyl hydrolase domain"/>
    <property type="match status" value="1"/>
</dbReference>
<keyword evidence="6" id="KW-0479">Metal-binding</keyword>
<protein>
    <recommendedName>
        <fullName evidence="5">alpha-amylase</fullName>
        <ecNumber evidence="5">3.2.1.1</ecNumber>
    </recommendedName>
</protein>
<dbReference type="PRINTS" id="PR00110">
    <property type="entry name" value="ALPHAAMYLASE"/>
</dbReference>
<comment type="cofactor">
    <cofactor evidence="3">
        <name>chloride</name>
        <dbReference type="ChEBI" id="CHEBI:17996"/>
    </cofactor>
</comment>
<evidence type="ECO:0000256" key="10">
    <source>
        <dbReference type="ARBA" id="ARBA00023277"/>
    </source>
</evidence>
<comment type="similarity">
    <text evidence="4 12">Belongs to the glycosyl hydrolase 13 family.</text>
</comment>
<evidence type="ECO:0000256" key="5">
    <source>
        <dbReference type="ARBA" id="ARBA00012595"/>
    </source>
</evidence>
<evidence type="ECO:0000256" key="1">
    <source>
        <dbReference type="ARBA" id="ARBA00000548"/>
    </source>
</evidence>
<organism evidence="15 16">
    <name type="scientific">Batillaria attramentaria</name>
    <dbReference type="NCBI Taxonomy" id="370345"/>
    <lineage>
        <taxon>Eukaryota</taxon>
        <taxon>Metazoa</taxon>
        <taxon>Spiralia</taxon>
        <taxon>Lophotrochozoa</taxon>
        <taxon>Mollusca</taxon>
        <taxon>Gastropoda</taxon>
        <taxon>Caenogastropoda</taxon>
        <taxon>Sorbeoconcha</taxon>
        <taxon>Cerithioidea</taxon>
        <taxon>Batillariidae</taxon>
        <taxon>Batillaria</taxon>
    </lineage>
</organism>
<evidence type="ECO:0000256" key="11">
    <source>
        <dbReference type="ARBA" id="ARBA00023295"/>
    </source>
</evidence>
<keyword evidence="7" id="KW-0378">Hydrolase</keyword>
<keyword evidence="9" id="KW-0868">Chloride</keyword>
<dbReference type="Gene3D" id="3.20.20.80">
    <property type="entry name" value="Glycosidases"/>
    <property type="match status" value="1"/>
</dbReference>
<dbReference type="Pfam" id="PF02806">
    <property type="entry name" value="Alpha-amylase_C"/>
    <property type="match status" value="1"/>
</dbReference>
<proteinExistence type="inferred from homology"/>
<keyword evidence="16" id="KW-1185">Reference proteome</keyword>
<evidence type="ECO:0000259" key="14">
    <source>
        <dbReference type="SMART" id="SM00642"/>
    </source>
</evidence>
<dbReference type="Proteomes" id="UP001519460">
    <property type="component" value="Unassembled WGS sequence"/>
</dbReference>
<comment type="cofactor">
    <cofactor evidence="2">
        <name>Ca(2+)</name>
        <dbReference type="ChEBI" id="CHEBI:29108"/>
    </cofactor>
</comment>
<dbReference type="InterPro" id="IPR006046">
    <property type="entry name" value="Alpha_amylase"/>
</dbReference>
<evidence type="ECO:0000259" key="13">
    <source>
        <dbReference type="SMART" id="SM00632"/>
    </source>
</evidence>
<feature type="domain" description="Alpha-amylase C-terminal" evidence="13">
    <location>
        <begin position="295"/>
        <end position="373"/>
    </location>
</feature>
<accession>A0ABD0J6X5</accession>
<dbReference type="InterPro" id="IPR013780">
    <property type="entry name" value="Glyco_hydro_b"/>
</dbReference>
<gene>
    <name evidence="15" type="ORF">BaRGS_00038410</name>
</gene>
<evidence type="ECO:0000256" key="2">
    <source>
        <dbReference type="ARBA" id="ARBA00001913"/>
    </source>
</evidence>
<dbReference type="PANTHER" id="PTHR43447">
    <property type="entry name" value="ALPHA-AMYLASE"/>
    <property type="match status" value="1"/>
</dbReference>
<keyword evidence="10" id="KW-0119">Carbohydrate metabolism</keyword>
<dbReference type="InterPro" id="IPR006048">
    <property type="entry name" value="A-amylase/branching_C"/>
</dbReference>
<comment type="caution">
    <text evidence="15">The sequence shown here is derived from an EMBL/GenBank/DDBJ whole genome shotgun (WGS) entry which is preliminary data.</text>
</comment>
<keyword evidence="8" id="KW-0106">Calcium</keyword>
<dbReference type="InterPro" id="IPR031319">
    <property type="entry name" value="A-amylase_C"/>
</dbReference>
<evidence type="ECO:0000256" key="12">
    <source>
        <dbReference type="RuleBase" id="RU003615"/>
    </source>
</evidence>
<comment type="catalytic activity">
    <reaction evidence="1">
        <text>Endohydrolysis of (1-&gt;4)-alpha-D-glucosidic linkages in polysaccharides containing three or more (1-&gt;4)-alpha-linked D-glucose units.</text>
        <dbReference type="EC" id="3.2.1.1"/>
    </reaction>
</comment>
<evidence type="ECO:0000256" key="3">
    <source>
        <dbReference type="ARBA" id="ARBA00001923"/>
    </source>
</evidence>
<evidence type="ECO:0000256" key="4">
    <source>
        <dbReference type="ARBA" id="ARBA00008061"/>
    </source>
</evidence>
<reference evidence="15 16" key="1">
    <citation type="journal article" date="2023" name="Sci. Data">
        <title>Genome assembly of the Korean intertidal mud-creeper Batillaria attramentaria.</title>
        <authorList>
            <person name="Patra A.K."/>
            <person name="Ho P.T."/>
            <person name="Jun S."/>
            <person name="Lee S.J."/>
            <person name="Kim Y."/>
            <person name="Won Y.J."/>
        </authorList>
    </citation>
    <scope>NUCLEOTIDE SEQUENCE [LARGE SCALE GENOMIC DNA]</scope>
    <source>
        <strain evidence="15">Wonlab-2016</strain>
    </source>
</reference>
<keyword evidence="11" id="KW-0326">Glycosidase</keyword>
<dbReference type="SMART" id="SM00642">
    <property type="entry name" value="Aamy"/>
    <property type="match status" value="1"/>
</dbReference>
<evidence type="ECO:0000256" key="8">
    <source>
        <dbReference type="ARBA" id="ARBA00022837"/>
    </source>
</evidence>
<dbReference type="GO" id="GO:0004556">
    <property type="term" value="F:alpha-amylase activity"/>
    <property type="evidence" value="ECO:0007669"/>
    <property type="project" value="UniProtKB-EC"/>
</dbReference>
<dbReference type="EMBL" id="JACVVK020000618">
    <property type="protein sequence ID" value="KAK7462554.1"/>
    <property type="molecule type" value="Genomic_DNA"/>
</dbReference>
<evidence type="ECO:0000256" key="7">
    <source>
        <dbReference type="ARBA" id="ARBA00022801"/>
    </source>
</evidence>
<name>A0ABD0J6X5_9CAEN</name>
<dbReference type="EC" id="3.2.1.1" evidence="5"/>
<dbReference type="SUPFAM" id="SSF51445">
    <property type="entry name" value="(Trans)glycosidases"/>
    <property type="match status" value="1"/>
</dbReference>
<dbReference type="Gene3D" id="2.60.40.1180">
    <property type="entry name" value="Golgi alpha-mannosidase II"/>
    <property type="match status" value="1"/>
</dbReference>
<feature type="domain" description="Glycosyl hydrolase family 13 catalytic" evidence="14">
    <location>
        <begin position="1"/>
        <end position="286"/>
    </location>
</feature>